<dbReference type="InterPro" id="IPR051913">
    <property type="entry name" value="GH2_Domain-Containing"/>
</dbReference>
<protein>
    <submittedName>
        <fullName evidence="3">Beta-galactosidase</fullName>
        <ecNumber evidence="3">3.2.1.23</ecNumber>
    </submittedName>
</protein>
<sequence length="227" mass="25299">MDPLHVTLPLYDNLETVGTYVYTDNTSEKSADVTVEAEIQNEYSQNKNLTLVTQIVDNDGAVVAQSFKDVAIPSGQKLKVATTTNVQNPQLWYTRNPYMYKVVTGIKESDKVVDTYESPLGIRNFEFNKDTGFSINGEHVKLHGWGQKPTNAWVGLGAALPDWLRDFTFKLMDDAGGNFIRWGHCAGSPAEVDMGDKYGFVTLMPGVSGESEDEGETWDIRYKALRT</sequence>
<dbReference type="InterPro" id="IPR006102">
    <property type="entry name" value="Ig-like_GH2"/>
</dbReference>
<dbReference type="SUPFAM" id="SSF51445">
    <property type="entry name" value="(Trans)glycosidases"/>
    <property type="match status" value="1"/>
</dbReference>
<organism evidence="3 4">
    <name type="scientific">Jejuia pallidilutea</name>
    <dbReference type="NCBI Taxonomy" id="504487"/>
    <lineage>
        <taxon>Bacteria</taxon>
        <taxon>Pseudomonadati</taxon>
        <taxon>Bacteroidota</taxon>
        <taxon>Flavobacteriia</taxon>
        <taxon>Flavobacteriales</taxon>
        <taxon>Flavobacteriaceae</taxon>
        <taxon>Jejuia</taxon>
    </lineage>
</organism>
<dbReference type="InterPro" id="IPR013783">
    <property type="entry name" value="Ig-like_fold"/>
</dbReference>
<keyword evidence="3" id="KW-0326">Glycosidase</keyword>
<dbReference type="PANTHER" id="PTHR42732">
    <property type="entry name" value="BETA-GALACTOSIDASE"/>
    <property type="match status" value="1"/>
</dbReference>
<keyword evidence="3" id="KW-0378">Hydrolase</keyword>
<name>A0A090W8Z7_9FLAO</name>
<dbReference type="GO" id="GO:0004565">
    <property type="term" value="F:beta-galactosidase activity"/>
    <property type="evidence" value="ECO:0007669"/>
    <property type="project" value="UniProtKB-EC"/>
</dbReference>
<dbReference type="InterPro" id="IPR036156">
    <property type="entry name" value="Beta-gal/glucu_dom_sf"/>
</dbReference>
<dbReference type="AlphaFoldDB" id="A0A090W8Z7"/>
<evidence type="ECO:0000313" key="3">
    <source>
        <dbReference type="EMBL" id="GAL72673.1"/>
    </source>
</evidence>
<dbReference type="EMBL" id="BBNS01000029">
    <property type="protein sequence ID" value="GAL72673.1"/>
    <property type="molecule type" value="Genomic_DNA"/>
</dbReference>
<feature type="domain" description="Glycoside hydrolase family 2 immunoglobulin-like beta-sandwich" evidence="2">
    <location>
        <begin position="20"/>
        <end position="123"/>
    </location>
</feature>
<dbReference type="Gene3D" id="2.60.40.10">
    <property type="entry name" value="Immunoglobulins"/>
    <property type="match status" value="1"/>
</dbReference>
<comment type="similarity">
    <text evidence="1">Belongs to the glycosyl hydrolase 2 family.</text>
</comment>
<dbReference type="SUPFAM" id="SSF49303">
    <property type="entry name" value="beta-Galactosidase/glucuronidase domain"/>
    <property type="match status" value="1"/>
</dbReference>
<dbReference type="InterPro" id="IPR017853">
    <property type="entry name" value="GH"/>
</dbReference>
<accession>A0A090W8Z7</accession>
<dbReference type="Pfam" id="PF00703">
    <property type="entry name" value="Glyco_hydro_2"/>
    <property type="match status" value="1"/>
</dbReference>
<dbReference type="Proteomes" id="UP000029646">
    <property type="component" value="Unassembled WGS sequence"/>
</dbReference>
<evidence type="ECO:0000256" key="1">
    <source>
        <dbReference type="ARBA" id="ARBA00007401"/>
    </source>
</evidence>
<dbReference type="Gene3D" id="3.20.20.80">
    <property type="entry name" value="Glycosidases"/>
    <property type="match status" value="1"/>
</dbReference>
<evidence type="ECO:0000259" key="2">
    <source>
        <dbReference type="Pfam" id="PF00703"/>
    </source>
</evidence>
<proteinExistence type="inferred from homology"/>
<dbReference type="PANTHER" id="PTHR42732:SF1">
    <property type="entry name" value="BETA-MANNOSIDASE"/>
    <property type="match status" value="1"/>
</dbReference>
<comment type="caution">
    <text evidence="3">The sequence shown here is derived from an EMBL/GenBank/DDBJ whole genome shotgun (WGS) entry which is preliminary data.</text>
</comment>
<dbReference type="EC" id="3.2.1.23" evidence="3"/>
<dbReference type="GO" id="GO:0005975">
    <property type="term" value="P:carbohydrate metabolic process"/>
    <property type="evidence" value="ECO:0007669"/>
    <property type="project" value="InterPro"/>
</dbReference>
<reference evidence="3 4" key="1">
    <citation type="journal article" date="2014" name="Genome Announc.">
        <title>Draft Genome Sequence of Marine Flavobacterium Jejuia pallidilutea Strain 11shimoA1 and Pigmentation Mutants.</title>
        <authorList>
            <person name="Takatani N."/>
            <person name="Nakanishi M."/>
            <person name="Meirelles P."/>
            <person name="Mino S."/>
            <person name="Suda W."/>
            <person name="Oshima K."/>
            <person name="Hattori M."/>
            <person name="Ohkuma M."/>
            <person name="Hosokawa M."/>
            <person name="Miyashita K."/>
            <person name="Thompson F.L."/>
            <person name="Niwa A."/>
            <person name="Sawabe T."/>
            <person name="Sawabe T."/>
        </authorList>
    </citation>
    <scope>NUCLEOTIDE SEQUENCE [LARGE SCALE GENOMIC DNA]</scope>
    <source>
        <strain evidence="4">JCM19302</strain>
    </source>
</reference>
<gene>
    <name evidence="3" type="ORF">JCM19302_2333</name>
</gene>
<evidence type="ECO:0000313" key="4">
    <source>
        <dbReference type="Proteomes" id="UP000029646"/>
    </source>
</evidence>